<organism evidence="1 2">
    <name type="scientific">Mytilus coruscus</name>
    <name type="common">Sea mussel</name>
    <dbReference type="NCBI Taxonomy" id="42192"/>
    <lineage>
        <taxon>Eukaryota</taxon>
        <taxon>Metazoa</taxon>
        <taxon>Spiralia</taxon>
        <taxon>Lophotrochozoa</taxon>
        <taxon>Mollusca</taxon>
        <taxon>Bivalvia</taxon>
        <taxon>Autobranchia</taxon>
        <taxon>Pteriomorphia</taxon>
        <taxon>Mytilida</taxon>
        <taxon>Mytiloidea</taxon>
        <taxon>Mytilidae</taxon>
        <taxon>Mytilinae</taxon>
        <taxon>Mytilus</taxon>
    </lineage>
</organism>
<evidence type="ECO:0000313" key="1">
    <source>
        <dbReference type="EMBL" id="CAC5395853.1"/>
    </source>
</evidence>
<proteinExistence type="predicted"/>
<keyword evidence="2" id="KW-1185">Reference proteome</keyword>
<name>A0A6J8CHA2_MYTCO</name>
<dbReference type="EMBL" id="CACVKT020005595">
    <property type="protein sequence ID" value="CAC5395853.1"/>
    <property type="molecule type" value="Genomic_DNA"/>
</dbReference>
<gene>
    <name evidence="1" type="ORF">MCOR_30479</name>
</gene>
<dbReference type="Proteomes" id="UP000507470">
    <property type="component" value="Unassembled WGS sequence"/>
</dbReference>
<sequence length="172" mass="19683">MRKRKGSCFSNNQQIGYIPTIQPALLQHSEFSSPLLIVEHIETTINTHYDTVTKNANHHAHPPSTIRVKAEVVLIITKERCMKETTPIPTICEEERAKLRSLEYMGVNPDHDDVIAELPTYYEKRMSLYRARRKETPLLPITRIDVNLDGKWTKTSAGNSYSSQTTAMEKKS</sequence>
<evidence type="ECO:0000313" key="2">
    <source>
        <dbReference type="Proteomes" id="UP000507470"/>
    </source>
</evidence>
<protein>
    <submittedName>
        <fullName evidence="1">Uncharacterized protein</fullName>
    </submittedName>
</protein>
<accession>A0A6J8CHA2</accession>
<dbReference type="AlphaFoldDB" id="A0A6J8CHA2"/>
<reference evidence="1 2" key="1">
    <citation type="submission" date="2020-06" db="EMBL/GenBank/DDBJ databases">
        <authorList>
            <person name="Li R."/>
            <person name="Bekaert M."/>
        </authorList>
    </citation>
    <scope>NUCLEOTIDE SEQUENCE [LARGE SCALE GENOMIC DNA]</scope>
    <source>
        <strain evidence="2">wild</strain>
    </source>
</reference>